<accession>A0A498DE26</accession>
<dbReference type="OrthoDB" id="9811743at2"/>
<evidence type="ECO:0000259" key="2">
    <source>
        <dbReference type="Pfam" id="PF01370"/>
    </source>
</evidence>
<keyword evidence="4" id="KW-1185">Reference proteome</keyword>
<dbReference type="Gene3D" id="3.90.25.10">
    <property type="entry name" value="UDP-galactose 4-epimerase, domain 1"/>
    <property type="match status" value="1"/>
</dbReference>
<dbReference type="Pfam" id="PF01370">
    <property type="entry name" value="Epimerase"/>
    <property type="match status" value="1"/>
</dbReference>
<evidence type="ECO:0000313" key="3">
    <source>
        <dbReference type="EMBL" id="RLL46920.1"/>
    </source>
</evidence>
<dbReference type="Proteomes" id="UP000270219">
    <property type="component" value="Unassembled WGS sequence"/>
</dbReference>
<comment type="caution">
    <text evidence="3">The sequence shown here is derived from an EMBL/GenBank/DDBJ whole genome shotgun (WGS) entry which is preliminary data.</text>
</comment>
<dbReference type="InterPro" id="IPR001509">
    <property type="entry name" value="Epimerase_deHydtase"/>
</dbReference>
<dbReference type="SUPFAM" id="SSF51735">
    <property type="entry name" value="NAD(P)-binding Rossmann-fold domains"/>
    <property type="match status" value="1"/>
</dbReference>
<evidence type="ECO:0000313" key="4">
    <source>
        <dbReference type="Proteomes" id="UP000270219"/>
    </source>
</evidence>
<protein>
    <submittedName>
        <fullName evidence="3">NAD-dependent epimerase/dehydratase family protein</fullName>
    </submittedName>
</protein>
<dbReference type="RefSeq" id="WP_121522171.1">
    <property type="nucleotide sequence ID" value="NZ_RCHR01000002.1"/>
</dbReference>
<comment type="similarity">
    <text evidence="1">Belongs to the NAD(P)-dependent epimerase/dehydratase family.</text>
</comment>
<dbReference type="AlphaFoldDB" id="A0A498DE26"/>
<sequence>MKILITGAAGFIGSHIVDELLTDNNYKLVVVDNLSTGNNNIPTNTTFYHADITNHQEVENIFKKELPDFVIHQAGQVDVTTSILNPLHDASINILGTISLLTNSQKYSVNKFIYASSCAVYGETKNTNILEDTKASPLSFYGISKYTPEQYIALYNKIYGLPYTILRYANVYGPRQTIKAEGGVVAIFIDHLLNGKSPQIFGDGMQTRDFVYVKDVAKANHLALFKGGNQVINIGSNNQISINTLYSMICDLTSSSNSPIYKPKRDGDIRYSQLDNTKAKQMLGWNPEYTLEEGLKETIKYYKSR</sequence>
<proteinExistence type="inferred from homology"/>
<dbReference type="EMBL" id="RCHR01000002">
    <property type="protein sequence ID" value="RLL46920.1"/>
    <property type="molecule type" value="Genomic_DNA"/>
</dbReference>
<feature type="domain" description="NAD-dependent epimerase/dehydratase" evidence="2">
    <location>
        <begin position="3"/>
        <end position="235"/>
    </location>
</feature>
<dbReference type="Gene3D" id="3.40.50.720">
    <property type="entry name" value="NAD(P)-binding Rossmann-like Domain"/>
    <property type="match status" value="1"/>
</dbReference>
<reference evidence="3 4" key="1">
    <citation type="submission" date="2018-10" db="EMBL/GenBank/DDBJ databases">
        <title>Oceanobacillus sp. YLB-02 draft genome.</title>
        <authorList>
            <person name="Yu L."/>
        </authorList>
    </citation>
    <scope>NUCLEOTIDE SEQUENCE [LARGE SCALE GENOMIC DNA]</scope>
    <source>
        <strain evidence="3 4">YLB-02</strain>
    </source>
</reference>
<name>A0A498DE26_9BACI</name>
<gene>
    <name evidence="3" type="ORF">D8M04_06905</name>
</gene>
<evidence type="ECO:0000256" key="1">
    <source>
        <dbReference type="ARBA" id="ARBA00007637"/>
    </source>
</evidence>
<organism evidence="3 4">
    <name type="scientific">Oceanobacillus piezotolerans</name>
    <dbReference type="NCBI Taxonomy" id="2448030"/>
    <lineage>
        <taxon>Bacteria</taxon>
        <taxon>Bacillati</taxon>
        <taxon>Bacillota</taxon>
        <taxon>Bacilli</taxon>
        <taxon>Bacillales</taxon>
        <taxon>Bacillaceae</taxon>
        <taxon>Oceanobacillus</taxon>
    </lineage>
</organism>
<dbReference type="InterPro" id="IPR036291">
    <property type="entry name" value="NAD(P)-bd_dom_sf"/>
</dbReference>
<dbReference type="PANTHER" id="PTHR43000">
    <property type="entry name" value="DTDP-D-GLUCOSE 4,6-DEHYDRATASE-RELATED"/>
    <property type="match status" value="1"/>
</dbReference>